<dbReference type="InterPro" id="IPR029056">
    <property type="entry name" value="Ribokinase-like"/>
</dbReference>
<dbReference type="AlphaFoldDB" id="A0A1I7WRI1"/>
<accession>A0A1I7WRI1</accession>
<dbReference type="PANTHER" id="PTHR21208">
    <property type="entry name" value="ADP-DEPENDENT GLUCOKINASE"/>
    <property type="match status" value="1"/>
</dbReference>
<dbReference type="WBParaSite" id="Hba_07762">
    <property type="protein sequence ID" value="Hba_07762"/>
    <property type="gene ID" value="Hba_07762"/>
</dbReference>
<evidence type="ECO:0000256" key="5">
    <source>
        <dbReference type="ARBA" id="ARBA00023152"/>
    </source>
</evidence>
<evidence type="ECO:0000256" key="2">
    <source>
        <dbReference type="ARBA" id="ARBA00022723"/>
    </source>
</evidence>
<dbReference type="Proteomes" id="UP000095283">
    <property type="component" value="Unplaced"/>
</dbReference>
<dbReference type="PANTHER" id="PTHR21208:SF0">
    <property type="entry name" value="ADP-DEPENDENT GLUCOKINASE"/>
    <property type="match status" value="1"/>
</dbReference>
<dbReference type="PROSITE" id="PS51255">
    <property type="entry name" value="ADPK"/>
    <property type="match status" value="1"/>
</dbReference>
<dbReference type="GO" id="GO:0006096">
    <property type="term" value="P:glycolytic process"/>
    <property type="evidence" value="ECO:0007669"/>
    <property type="project" value="UniProtKB-KW"/>
</dbReference>
<dbReference type="GO" id="GO:0046872">
    <property type="term" value="F:metal ion binding"/>
    <property type="evidence" value="ECO:0007669"/>
    <property type="project" value="UniProtKB-KW"/>
</dbReference>
<keyword evidence="2" id="KW-0479">Metal-binding</keyword>
<proteinExistence type="predicted"/>
<dbReference type="GO" id="GO:0043843">
    <property type="term" value="F:ADP-specific glucokinase activity"/>
    <property type="evidence" value="ECO:0007669"/>
    <property type="project" value="TreeGrafter"/>
</dbReference>
<keyword evidence="6" id="KW-1185">Reference proteome</keyword>
<organism evidence="6 7">
    <name type="scientific">Heterorhabditis bacteriophora</name>
    <name type="common">Entomopathogenic nematode worm</name>
    <dbReference type="NCBI Taxonomy" id="37862"/>
    <lineage>
        <taxon>Eukaryota</taxon>
        <taxon>Metazoa</taxon>
        <taxon>Ecdysozoa</taxon>
        <taxon>Nematoda</taxon>
        <taxon>Chromadorea</taxon>
        <taxon>Rhabditida</taxon>
        <taxon>Rhabditina</taxon>
        <taxon>Rhabditomorpha</taxon>
        <taxon>Strongyloidea</taxon>
        <taxon>Heterorhabditidae</taxon>
        <taxon>Heterorhabditis</taxon>
    </lineage>
</organism>
<dbReference type="SUPFAM" id="SSF53613">
    <property type="entry name" value="Ribokinase-like"/>
    <property type="match status" value="1"/>
</dbReference>
<evidence type="ECO:0000256" key="3">
    <source>
        <dbReference type="ARBA" id="ARBA00022777"/>
    </source>
</evidence>
<keyword evidence="5" id="KW-0324">Glycolysis</keyword>
<dbReference type="Gene3D" id="3.40.1190.20">
    <property type="match status" value="1"/>
</dbReference>
<keyword evidence="4" id="KW-0460">Magnesium</keyword>
<evidence type="ECO:0000256" key="4">
    <source>
        <dbReference type="ARBA" id="ARBA00022842"/>
    </source>
</evidence>
<dbReference type="InterPro" id="IPR007666">
    <property type="entry name" value="ADP_PFK/GK"/>
</dbReference>
<dbReference type="Pfam" id="PF04587">
    <property type="entry name" value="ADP_PFK_GK"/>
    <property type="match status" value="1"/>
</dbReference>
<evidence type="ECO:0000256" key="1">
    <source>
        <dbReference type="ARBA" id="ARBA00022679"/>
    </source>
</evidence>
<keyword evidence="1" id="KW-0808">Transferase</keyword>
<dbReference type="GO" id="GO:0006006">
    <property type="term" value="P:glucose metabolic process"/>
    <property type="evidence" value="ECO:0007669"/>
    <property type="project" value="TreeGrafter"/>
</dbReference>
<protein>
    <submittedName>
        <fullName evidence="7">DDE_Tnp_1_7 domain-containing protein</fullName>
    </submittedName>
</protein>
<evidence type="ECO:0000313" key="6">
    <source>
        <dbReference type="Proteomes" id="UP000095283"/>
    </source>
</evidence>
<evidence type="ECO:0000313" key="7">
    <source>
        <dbReference type="WBParaSite" id="Hba_07762"/>
    </source>
</evidence>
<keyword evidence="3" id="KW-0418">Kinase</keyword>
<dbReference type="GO" id="GO:0005783">
    <property type="term" value="C:endoplasmic reticulum"/>
    <property type="evidence" value="ECO:0007669"/>
    <property type="project" value="TreeGrafter"/>
</dbReference>
<reference evidence="7" key="1">
    <citation type="submission" date="2016-11" db="UniProtKB">
        <authorList>
            <consortium name="WormBaseParasite"/>
        </authorList>
    </citation>
    <scope>IDENTIFICATION</scope>
</reference>
<name>A0A1I7WRI1_HETBA</name>
<sequence>MRLEKLRMIRRNLLQINHKVVEMLDWLLRTFGRDRSNPKTKNYGYRLQRIHFHCLTYQLMVSAGTDWSNLAAGLAASARVAGRLSCSLGNQARLETDLLEVRTAPSFIIDKKIGKMYNFNPHRLDQTLYCQPAIFVSSMAALEKFKVENPDSVDKITHVAGFSVVIQYFTKKKWAQVGSLEQCYYKLARRHMLTMSTIHADDSINLCLIRLHNSA</sequence>